<dbReference type="Proteomes" id="UP000187209">
    <property type="component" value="Unassembled WGS sequence"/>
</dbReference>
<accession>A0A1R2B9T7</accession>
<protein>
    <submittedName>
        <fullName evidence="1">Uncharacterized protein</fullName>
    </submittedName>
</protein>
<evidence type="ECO:0000313" key="2">
    <source>
        <dbReference type="Proteomes" id="UP000187209"/>
    </source>
</evidence>
<evidence type="ECO:0000313" key="1">
    <source>
        <dbReference type="EMBL" id="OMJ73529.1"/>
    </source>
</evidence>
<comment type="caution">
    <text evidence="1">The sequence shown here is derived from an EMBL/GenBank/DDBJ whole genome shotgun (WGS) entry which is preliminary data.</text>
</comment>
<keyword evidence="2" id="KW-1185">Reference proteome</keyword>
<sequence length="277" mass="32015">MLKNMPSFEGHASSKSYQKILDKIGKISNKPDEEILHIIRKLSAKNAALWKMISEGRSSSKRIKVHRCASVQYNIFKETKSIAEDNESTNKSLLHSVYSKNIGLRETVESIFEKLISQYSSTSWCKLENKSLLHIAALKQFWFDCCLCDQKFYTLLLDSLPNKVWINAQGFFKSMAAAQKVSAFNVFSLKRYDKKVQKCFSVQKMLYFFCCVQYDFGSGLTKDQLFKVLVMANKKEKTQIMMQVDWFISAANTQRGFNQDFIKFYEFSALAINSINF</sequence>
<dbReference type="EMBL" id="MPUH01000815">
    <property type="protein sequence ID" value="OMJ73529.1"/>
    <property type="molecule type" value="Genomic_DNA"/>
</dbReference>
<dbReference type="AlphaFoldDB" id="A0A1R2B9T7"/>
<name>A0A1R2B9T7_9CILI</name>
<gene>
    <name evidence="1" type="ORF">SteCoe_27751</name>
</gene>
<proteinExistence type="predicted"/>
<dbReference type="OrthoDB" id="322762at2759"/>
<reference evidence="1 2" key="1">
    <citation type="submission" date="2016-11" db="EMBL/GenBank/DDBJ databases">
        <title>The macronuclear genome of Stentor coeruleus: a giant cell with tiny introns.</title>
        <authorList>
            <person name="Slabodnick M."/>
            <person name="Ruby J.G."/>
            <person name="Reiff S.B."/>
            <person name="Swart E.C."/>
            <person name="Gosai S."/>
            <person name="Prabakaran S."/>
            <person name="Witkowska E."/>
            <person name="Larue G.E."/>
            <person name="Fisher S."/>
            <person name="Freeman R.M."/>
            <person name="Gunawardena J."/>
            <person name="Chu W."/>
            <person name="Stover N.A."/>
            <person name="Gregory B.D."/>
            <person name="Nowacki M."/>
            <person name="Derisi J."/>
            <person name="Roy S.W."/>
            <person name="Marshall W.F."/>
            <person name="Sood P."/>
        </authorList>
    </citation>
    <scope>NUCLEOTIDE SEQUENCE [LARGE SCALE GENOMIC DNA]</scope>
    <source>
        <strain evidence="1">WM001</strain>
    </source>
</reference>
<organism evidence="1 2">
    <name type="scientific">Stentor coeruleus</name>
    <dbReference type="NCBI Taxonomy" id="5963"/>
    <lineage>
        <taxon>Eukaryota</taxon>
        <taxon>Sar</taxon>
        <taxon>Alveolata</taxon>
        <taxon>Ciliophora</taxon>
        <taxon>Postciliodesmatophora</taxon>
        <taxon>Heterotrichea</taxon>
        <taxon>Heterotrichida</taxon>
        <taxon>Stentoridae</taxon>
        <taxon>Stentor</taxon>
    </lineage>
</organism>